<evidence type="ECO:0000313" key="2">
    <source>
        <dbReference type="EMBL" id="PIP24176.1"/>
    </source>
</evidence>
<organism evidence="2 3">
    <name type="scientific">Candidatus Nealsonbacteria bacterium CG23_combo_of_CG06-09_8_20_14_all_37_18</name>
    <dbReference type="NCBI Taxonomy" id="1974720"/>
    <lineage>
        <taxon>Bacteria</taxon>
        <taxon>Candidatus Nealsoniibacteriota</taxon>
    </lineage>
</organism>
<keyword evidence="1" id="KW-0472">Membrane</keyword>
<keyword evidence="1" id="KW-1133">Transmembrane helix</keyword>
<protein>
    <submittedName>
        <fullName evidence="2">Uncharacterized protein</fullName>
    </submittedName>
</protein>
<accession>A0A2G9YY56</accession>
<proteinExistence type="predicted"/>
<reference evidence="2 3" key="1">
    <citation type="submission" date="2017-09" db="EMBL/GenBank/DDBJ databases">
        <title>Depth-based differentiation of microbial function through sediment-hosted aquifers and enrichment of novel symbionts in the deep terrestrial subsurface.</title>
        <authorList>
            <person name="Probst A.J."/>
            <person name="Ladd B."/>
            <person name="Jarett J.K."/>
            <person name="Geller-Mcgrath D.E."/>
            <person name="Sieber C.M."/>
            <person name="Emerson J.B."/>
            <person name="Anantharaman K."/>
            <person name="Thomas B.C."/>
            <person name="Malmstrom R."/>
            <person name="Stieglmeier M."/>
            <person name="Klingl A."/>
            <person name="Woyke T."/>
            <person name="Ryan C.M."/>
            <person name="Banfield J.F."/>
        </authorList>
    </citation>
    <scope>NUCLEOTIDE SEQUENCE [LARGE SCALE GENOMIC DNA]</scope>
    <source>
        <strain evidence="2">CG23_combo_of_CG06-09_8_20_14_all_37_18</strain>
    </source>
</reference>
<keyword evidence="1" id="KW-0812">Transmembrane</keyword>
<sequence>MYKLKLIKLKKISKTLKSLLRVLAEKSFLTFLGMFLIVLILGLAVFYYSHIFLTEVSDETVKEEKLLKFDTKAQQKVLEEWQKRNENFYAIDFKEYPDPFRVD</sequence>
<feature type="transmembrane region" description="Helical" evidence="1">
    <location>
        <begin position="28"/>
        <end position="48"/>
    </location>
</feature>
<evidence type="ECO:0000256" key="1">
    <source>
        <dbReference type="SAM" id="Phobius"/>
    </source>
</evidence>
<gene>
    <name evidence="2" type="ORF">COX35_02050</name>
</gene>
<dbReference type="AlphaFoldDB" id="A0A2G9YY56"/>
<evidence type="ECO:0000313" key="3">
    <source>
        <dbReference type="Proteomes" id="UP000229952"/>
    </source>
</evidence>
<comment type="caution">
    <text evidence="2">The sequence shown here is derived from an EMBL/GenBank/DDBJ whole genome shotgun (WGS) entry which is preliminary data.</text>
</comment>
<name>A0A2G9YY56_9BACT</name>
<dbReference type="EMBL" id="PCRQ01000055">
    <property type="protein sequence ID" value="PIP24176.1"/>
    <property type="molecule type" value="Genomic_DNA"/>
</dbReference>
<dbReference type="Proteomes" id="UP000229952">
    <property type="component" value="Unassembled WGS sequence"/>
</dbReference>